<dbReference type="InParanoid" id="A0A251URR0"/>
<dbReference type="AlphaFoldDB" id="A0A251URR0"/>
<dbReference type="Gramene" id="mRNA:HanXRQr2_Chr05g0230311">
    <property type="protein sequence ID" value="CDS:HanXRQr2_Chr05g0230311.1"/>
    <property type="gene ID" value="HanXRQr2_Chr05g0230311"/>
</dbReference>
<sequence>MGDLGKQPIGTRGGCRKAVGPSFDKLPASRWKIKKRILKELIFGGRKQTTGGGGGGAELPPSRWKIKKRLLKDLFWTNTSV</sequence>
<dbReference type="EMBL" id="MNCJ02000320">
    <property type="protein sequence ID" value="KAF5807149.1"/>
    <property type="molecule type" value="Genomic_DNA"/>
</dbReference>
<accession>A0A251URR0</accession>
<evidence type="ECO:0000313" key="3">
    <source>
        <dbReference type="Proteomes" id="UP000215914"/>
    </source>
</evidence>
<dbReference type="Proteomes" id="UP000215914">
    <property type="component" value="Chromosome 5"/>
</dbReference>
<reference evidence="2" key="2">
    <citation type="submission" date="2017-02" db="EMBL/GenBank/DDBJ databases">
        <title>Sunflower complete genome.</title>
        <authorList>
            <person name="Langlade N."/>
            <person name="Munos S."/>
        </authorList>
    </citation>
    <scope>NUCLEOTIDE SEQUENCE [LARGE SCALE GENOMIC DNA]</scope>
    <source>
        <tissue evidence="2">Leaves</tissue>
    </source>
</reference>
<evidence type="ECO:0000313" key="2">
    <source>
        <dbReference type="EMBL" id="OTG26060.1"/>
    </source>
</evidence>
<dbReference type="EMBL" id="CM007894">
    <property type="protein sequence ID" value="OTG26060.1"/>
    <property type="molecule type" value="Genomic_DNA"/>
</dbReference>
<gene>
    <name evidence="2" type="ORF">HannXRQ_Chr05g0154481</name>
    <name evidence="1" type="ORF">HanXRQr2_Chr05g0230311</name>
</gene>
<reference evidence="1" key="3">
    <citation type="submission" date="2020-06" db="EMBL/GenBank/DDBJ databases">
        <title>Helianthus annuus Genome sequencing and assembly Release 2.</title>
        <authorList>
            <person name="Gouzy J."/>
            <person name="Langlade N."/>
            <person name="Munos S."/>
        </authorList>
    </citation>
    <scope>NUCLEOTIDE SEQUENCE</scope>
    <source>
        <tissue evidence="1">Leaves</tissue>
    </source>
</reference>
<keyword evidence="3" id="KW-1185">Reference proteome</keyword>
<proteinExistence type="predicted"/>
<protein>
    <submittedName>
        <fullName evidence="2">Uncharacterized protein</fullName>
    </submittedName>
</protein>
<evidence type="ECO:0000313" key="1">
    <source>
        <dbReference type="EMBL" id="KAF5807149.1"/>
    </source>
</evidence>
<name>A0A251URR0_HELAN</name>
<reference evidence="1 3" key="1">
    <citation type="journal article" date="2017" name="Nature">
        <title>The sunflower genome provides insights into oil metabolism, flowering and Asterid evolution.</title>
        <authorList>
            <person name="Badouin H."/>
            <person name="Gouzy J."/>
            <person name="Grassa C.J."/>
            <person name="Murat F."/>
            <person name="Staton S.E."/>
            <person name="Cottret L."/>
            <person name="Lelandais-Briere C."/>
            <person name="Owens G.L."/>
            <person name="Carrere S."/>
            <person name="Mayjonade B."/>
            <person name="Legrand L."/>
            <person name="Gill N."/>
            <person name="Kane N.C."/>
            <person name="Bowers J.E."/>
            <person name="Hubner S."/>
            <person name="Bellec A."/>
            <person name="Berard A."/>
            <person name="Berges H."/>
            <person name="Blanchet N."/>
            <person name="Boniface M.C."/>
            <person name="Brunel D."/>
            <person name="Catrice O."/>
            <person name="Chaidir N."/>
            <person name="Claudel C."/>
            <person name="Donnadieu C."/>
            <person name="Faraut T."/>
            <person name="Fievet G."/>
            <person name="Helmstetter N."/>
            <person name="King M."/>
            <person name="Knapp S.J."/>
            <person name="Lai Z."/>
            <person name="Le Paslier M.C."/>
            <person name="Lippi Y."/>
            <person name="Lorenzon L."/>
            <person name="Mandel J.R."/>
            <person name="Marage G."/>
            <person name="Marchand G."/>
            <person name="Marquand E."/>
            <person name="Bret-Mestries E."/>
            <person name="Morien E."/>
            <person name="Nambeesan S."/>
            <person name="Nguyen T."/>
            <person name="Pegot-Espagnet P."/>
            <person name="Pouilly N."/>
            <person name="Raftis F."/>
            <person name="Sallet E."/>
            <person name="Schiex T."/>
            <person name="Thomas J."/>
            <person name="Vandecasteele C."/>
            <person name="Vares D."/>
            <person name="Vear F."/>
            <person name="Vautrin S."/>
            <person name="Crespi M."/>
            <person name="Mangin B."/>
            <person name="Burke J.M."/>
            <person name="Salse J."/>
            <person name="Munos S."/>
            <person name="Vincourt P."/>
            <person name="Rieseberg L.H."/>
            <person name="Langlade N.B."/>
        </authorList>
    </citation>
    <scope>NUCLEOTIDE SEQUENCE [LARGE SCALE GENOMIC DNA]</scope>
    <source>
        <strain evidence="3">cv. SF193</strain>
        <tissue evidence="1">Leaves</tissue>
    </source>
</reference>
<organism evidence="2 3">
    <name type="scientific">Helianthus annuus</name>
    <name type="common">Common sunflower</name>
    <dbReference type="NCBI Taxonomy" id="4232"/>
    <lineage>
        <taxon>Eukaryota</taxon>
        <taxon>Viridiplantae</taxon>
        <taxon>Streptophyta</taxon>
        <taxon>Embryophyta</taxon>
        <taxon>Tracheophyta</taxon>
        <taxon>Spermatophyta</taxon>
        <taxon>Magnoliopsida</taxon>
        <taxon>eudicotyledons</taxon>
        <taxon>Gunneridae</taxon>
        <taxon>Pentapetalae</taxon>
        <taxon>asterids</taxon>
        <taxon>campanulids</taxon>
        <taxon>Asterales</taxon>
        <taxon>Asteraceae</taxon>
        <taxon>Asteroideae</taxon>
        <taxon>Heliantheae alliance</taxon>
        <taxon>Heliantheae</taxon>
        <taxon>Helianthus</taxon>
    </lineage>
</organism>